<dbReference type="AlphaFoldDB" id="A0ABC9Z5S3"/>
<name>A0ABC9Z5S3_9NOCA</name>
<comment type="caution">
    <text evidence="2">The sequence shown here is derived from an EMBL/GenBank/DDBJ whole genome shotgun (WGS) entry which is preliminary data.</text>
</comment>
<reference evidence="2 3" key="2">
    <citation type="journal article" date="2016" name="Genome Announc.">
        <title>Draft Genome Sequence of Erythromycin- and Oxytetracycline-Sensitive Nocardia seriolae Strain U-1 (NBRC 110359).</title>
        <authorList>
            <person name="Imajoh M."/>
            <person name="Sukeda M."/>
            <person name="Shimizu M."/>
            <person name="Yamane J."/>
            <person name="Ohnishi K."/>
            <person name="Oshima S."/>
        </authorList>
    </citation>
    <scope>NUCLEOTIDE SEQUENCE [LARGE SCALE GENOMIC DNA]</scope>
    <source>
        <strain evidence="2 3">U-1</strain>
    </source>
</reference>
<organism evidence="2 3">
    <name type="scientific">Nocardia seriolae</name>
    <dbReference type="NCBI Taxonomy" id="37332"/>
    <lineage>
        <taxon>Bacteria</taxon>
        <taxon>Bacillati</taxon>
        <taxon>Actinomycetota</taxon>
        <taxon>Actinomycetes</taxon>
        <taxon>Mycobacteriales</taxon>
        <taxon>Nocardiaceae</taxon>
        <taxon>Nocardia</taxon>
    </lineage>
</organism>
<feature type="region of interest" description="Disordered" evidence="1">
    <location>
        <begin position="64"/>
        <end position="88"/>
    </location>
</feature>
<feature type="region of interest" description="Disordered" evidence="1">
    <location>
        <begin position="1"/>
        <end position="21"/>
    </location>
</feature>
<evidence type="ECO:0000313" key="3">
    <source>
        <dbReference type="Proteomes" id="UP000037179"/>
    </source>
</evidence>
<reference evidence="3" key="1">
    <citation type="submission" date="2015-07" db="EMBL/GenBank/DDBJ databases">
        <title>Nocardia seriolae U-1 whole genome shotgun sequence.</title>
        <authorList>
            <person name="Imajoh M."/>
            <person name="Fukumoto Y."/>
            <person name="Sukeda M."/>
            <person name="Yamane J."/>
            <person name="Yamasaki K."/>
            <person name="Shimizu M."/>
            <person name="Ohnishi K."/>
            <person name="Oshima S."/>
        </authorList>
    </citation>
    <scope>NUCLEOTIDE SEQUENCE [LARGE SCALE GENOMIC DNA]</scope>
    <source>
        <strain evidence="3">U-1</strain>
    </source>
</reference>
<dbReference type="EMBL" id="BBYQ01000193">
    <property type="protein sequence ID" value="GAP32930.1"/>
    <property type="molecule type" value="Genomic_DNA"/>
</dbReference>
<evidence type="ECO:0000313" key="2">
    <source>
        <dbReference type="EMBL" id="GAP32930.1"/>
    </source>
</evidence>
<accession>A0ABC9Z5S3</accession>
<sequence>MTNSRYLSPRIETSRLSTEADMPTYKRGPMLTEADLFGSLGSGFRLLLECPDFQLRFGGHDIGGRTPRPFLRERRRTPEQTGAIPSLSPAPIQYRTTYEVR</sequence>
<protein>
    <submittedName>
        <fullName evidence="2">Uncharacterized protein</fullName>
    </submittedName>
</protein>
<gene>
    <name evidence="2" type="ORF">NSK11_contig00193-0002</name>
</gene>
<evidence type="ECO:0000256" key="1">
    <source>
        <dbReference type="SAM" id="MobiDB-lite"/>
    </source>
</evidence>
<keyword evidence="3" id="KW-1185">Reference proteome</keyword>
<dbReference type="Proteomes" id="UP000037179">
    <property type="component" value="Unassembled WGS sequence"/>
</dbReference>
<proteinExistence type="predicted"/>